<evidence type="ECO:0000256" key="6">
    <source>
        <dbReference type="ARBA" id="ARBA00022792"/>
    </source>
</evidence>
<accession>A0A8B9SGS3</accession>
<keyword evidence="9" id="KW-0472">Membrane</keyword>
<evidence type="ECO:0000313" key="16">
    <source>
        <dbReference type="Proteomes" id="UP000694400"/>
    </source>
</evidence>
<dbReference type="GO" id="GO:0005743">
    <property type="term" value="C:mitochondrial inner membrane"/>
    <property type="evidence" value="ECO:0007669"/>
    <property type="project" value="UniProtKB-SubCell"/>
</dbReference>
<evidence type="ECO:0000256" key="3">
    <source>
        <dbReference type="ARBA" id="ARBA00022448"/>
    </source>
</evidence>
<evidence type="ECO:0000256" key="4">
    <source>
        <dbReference type="ARBA" id="ARBA00022547"/>
    </source>
</evidence>
<keyword evidence="8" id="KW-0496">Mitochondrion</keyword>
<dbReference type="GO" id="GO:0045259">
    <property type="term" value="C:proton-transporting ATP synthase complex"/>
    <property type="evidence" value="ECO:0007669"/>
    <property type="project" value="UniProtKB-KW"/>
</dbReference>
<dbReference type="FunFam" id="1.10.246.110:FF:000001">
    <property type="entry name" value="ATP synthase-coupling factor 6, mitochondrial"/>
    <property type="match status" value="1"/>
</dbReference>
<evidence type="ECO:0000256" key="14">
    <source>
        <dbReference type="SAM" id="MobiDB-lite"/>
    </source>
</evidence>
<evidence type="ECO:0000256" key="11">
    <source>
        <dbReference type="ARBA" id="ARBA00059339"/>
    </source>
</evidence>
<keyword evidence="6" id="KW-0999">Mitochondrion inner membrane</keyword>
<evidence type="ECO:0000256" key="12">
    <source>
        <dbReference type="ARBA" id="ARBA00064647"/>
    </source>
</evidence>
<feature type="region of interest" description="Disordered" evidence="14">
    <location>
        <begin position="1"/>
        <end position="108"/>
    </location>
</feature>
<dbReference type="InterPro" id="IPR036204">
    <property type="entry name" value="ATP_synth_f6_sf_mt"/>
</dbReference>
<dbReference type="Ensembl" id="ENSAPLT00020001392.1">
    <property type="protein sequence ID" value="ENSAPLP00020001301.1"/>
    <property type="gene ID" value="ENSAPLG00020000951.1"/>
</dbReference>
<evidence type="ECO:0000256" key="5">
    <source>
        <dbReference type="ARBA" id="ARBA00022781"/>
    </source>
</evidence>
<name>A0A8B9SGS3_ANAPL</name>
<comment type="subcellular location">
    <subcellularLocation>
        <location evidence="1">Mitochondrion inner membrane</location>
    </subcellularLocation>
</comment>
<dbReference type="PANTHER" id="PTHR12441">
    <property type="entry name" value="ATP SYNTHASE COUPLING FACTOR 6, MITOCHONDRIAL"/>
    <property type="match status" value="1"/>
</dbReference>
<dbReference type="GO" id="GO:0015986">
    <property type="term" value="P:proton motive force-driven ATP synthesis"/>
    <property type="evidence" value="ECO:0007669"/>
    <property type="project" value="InterPro"/>
</dbReference>
<dbReference type="PANTHER" id="PTHR12441:SF10">
    <property type="entry name" value="ATP SYNTHASE-COUPLING FACTOR 6, MITOCHONDRIAL"/>
    <property type="match status" value="1"/>
</dbReference>
<dbReference type="Gene3D" id="1.10.246.110">
    <property type="entry name" value="Mitochondrial ATP synthase-coupling factor 6"/>
    <property type="match status" value="1"/>
</dbReference>
<evidence type="ECO:0000313" key="15">
    <source>
        <dbReference type="Ensembl" id="ENSAPLP00020001301.1"/>
    </source>
</evidence>
<dbReference type="InterPro" id="IPR008387">
    <property type="entry name" value="ATP_synth_f6_mt"/>
</dbReference>
<reference evidence="15" key="3">
    <citation type="submission" date="2025-09" db="UniProtKB">
        <authorList>
            <consortium name="Ensembl"/>
        </authorList>
    </citation>
    <scope>IDENTIFICATION</scope>
</reference>
<keyword evidence="5" id="KW-0375">Hydrogen ion transport</keyword>
<evidence type="ECO:0000256" key="8">
    <source>
        <dbReference type="ARBA" id="ARBA00023128"/>
    </source>
</evidence>
<evidence type="ECO:0000256" key="9">
    <source>
        <dbReference type="ARBA" id="ARBA00023136"/>
    </source>
</evidence>
<sequence length="238" mass="25560">GRPRGAARLGSGQAALTRRRRRSPGPARPGRPLPPPPPPPPPAAAPAAGSPPAGSRRRAEAAARARDWAARGGRARSEAPPLPPPATPRGPARDYNSRRPPRAARPGRAFPAAPALVVVRVARASPTGGAAMVLRQLLRVPALLRAAVAVQLRRNVGLSAVAFNRAKELDPVQKMFLDKIREYNTKSKQAGGPVDVGPEFQKDMNESLARLQRMYGEGDLTKFPEFKFEEPNFEETPK</sequence>
<evidence type="ECO:0000256" key="7">
    <source>
        <dbReference type="ARBA" id="ARBA00023065"/>
    </source>
</evidence>
<feature type="compositionally biased region" description="Low complexity" evidence="14">
    <location>
        <begin position="45"/>
        <end position="54"/>
    </location>
</feature>
<dbReference type="SUPFAM" id="SSF111357">
    <property type="entry name" value="Mitochondrial ATP synthase coupling factor 6"/>
    <property type="match status" value="1"/>
</dbReference>
<protein>
    <recommendedName>
        <fullName evidence="13">ATP synthase peripheral stalk subunit F6, mitochondrial</fullName>
    </recommendedName>
    <alternativeName>
        <fullName evidence="10">ATP synthase peripheral stalk subunit F6</fullName>
    </alternativeName>
</protein>
<evidence type="ECO:0000256" key="2">
    <source>
        <dbReference type="ARBA" id="ARBA00007346"/>
    </source>
</evidence>
<feature type="compositionally biased region" description="Basic and acidic residues" evidence="14">
    <location>
        <begin position="57"/>
        <end position="69"/>
    </location>
</feature>
<comment type="similarity">
    <text evidence="2">Belongs to the eukaryotic ATPase subunit F6 family.</text>
</comment>
<evidence type="ECO:0000256" key="10">
    <source>
        <dbReference type="ARBA" id="ARBA00029863"/>
    </source>
</evidence>
<proteinExistence type="inferred from homology"/>
<evidence type="ECO:0000256" key="1">
    <source>
        <dbReference type="ARBA" id="ARBA00004273"/>
    </source>
</evidence>
<reference evidence="15" key="1">
    <citation type="submission" date="2019-08" db="EMBL/GenBank/DDBJ databases">
        <title>Three high-quality genomes provides insights into domestication of ducks.</title>
        <authorList>
            <person name="Hou Z.C."/>
            <person name="Zhu F."/>
            <person name="Yin Z.T."/>
            <person name="Zhang F."/>
        </authorList>
    </citation>
    <scope>NUCLEOTIDE SEQUENCE [LARGE SCALE GENOMIC DNA]</scope>
</reference>
<dbReference type="AlphaFoldDB" id="A0A8B9SGS3"/>
<reference evidence="15" key="2">
    <citation type="submission" date="2025-08" db="UniProtKB">
        <authorList>
            <consortium name="Ensembl"/>
        </authorList>
    </citation>
    <scope>IDENTIFICATION</scope>
</reference>
<feature type="compositionally biased region" description="Pro residues" evidence="14">
    <location>
        <begin position="26"/>
        <end position="44"/>
    </location>
</feature>
<keyword evidence="4" id="KW-0138">CF(0)</keyword>
<evidence type="ECO:0000256" key="13">
    <source>
        <dbReference type="ARBA" id="ARBA00073749"/>
    </source>
</evidence>
<organism evidence="15 16">
    <name type="scientific">Anas platyrhynchos</name>
    <name type="common">Mallard</name>
    <name type="synonym">Anas boschas</name>
    <dbReference type="NCBI Taxonomy" id="8839"/>
    <lineage>
        <taxon>Eukaryota</taxon>
        <taxon>Metazoa</taxon>
        <taxon>Chordata</taxon>
        <taxon>Craniata</taxon>
        <taxon>Vertebrata</taxon>
        <taxon>Euteleostomi</taxon>
        <taxon>Archelosauria</taxon>
        <taxon>Archosauria</taxon>
        <taxon>Dinosauria</taxon>
        <taxon>Saurischia</taxon>
        <taxon>Theropoda</taxon>
        <taxon>Coelurosauria</taxon>
        <taxon>Aves</taxon>
        <taxon>Neognathae</taxon>
        <taxon>Galloanserae</taxon>
        <taxon>Anseriformes</taxon>
        <taxon>Anatidae</taxon>
        <taxon>Anatinae</taxon>
        <taxon>Anas</taxon>
    </lineage>
</organism>
<dbReference type="Proteomes" id="UP000694400">
    <property type="component" value="Chromosome 1"/>
</dbReference>
<dbReference type="Pfam" id="PF05511">
    <property type="entry name" value="ATP-synt_F6"/>
    <property type="match status" value="1"/>
</dbReference>
<keyword evidence="3" id="KW-0813">Transport</keyword>
<keyword evidence="7" id="KW-0406">Ion transport</keyword>
<comment type="subunit">
    <text evidence="12">Component of the ATP synthase complex composed at least of ATP5F1A/subunit alpha, ATP5F1B/subunit beta, ATP5MC1/subunit c (homooctomer), MT-ATP6/subunit a, MT-ATP8/subunit 8, ATP5ME/subunit e, ATP5MF/subunit f, ATP5MG/subunit g, ATP5MK/subunit k, ATP5MJ/subunit j, ATP5F1C/subunit gamma, ATP5F1D/subunit delta, ATP5F1E/subunit epsilon, ATP5PF/subunit F6, ATP5PB/subunit b, ATP5PD/subunit d, ATP5PO/subunit OSCP. ATP synthase complex consists of a soluble F(1) head domain (subunits alpha(3) and beta(3)) - the catalytic core - and a membrane F(0) domain - the membrane proton channel (subunits c, a, 8, e, f, g, k and j). These two domains are linked by a central stalk (subunits gamma, delta, and epsilon) rotating inside the F1 region and a stationary peripheral stalk (subunits F6, b, d, and OSCP).</text>
</comment>
<comment type="function">
    <text evidence="11">Subunit F6, of the mitochondrial membrane ATP synthase complex (F(1)F(0) ATP synthase or Complex V) that produces ATP from ADP in the presence of a proton gradient across the membrane which is generated by electron transport complexes of the respiratory chain. ATP synthase complex consist of a soluble F(1) head domain - the catalytic core - and a membrane F(1) domain - the membrane proton channel. These two domains are linked by a central stalk rotating inside the F(1) region and a stationary peripheral stalk. During catalysis, ATP synthesis in the catalytic domain of F(1) is coupled via a rotary mechanism of the central stalk subunits to proton translocation. In vivo, can only synthesize ATP although its ATP hydrolase activity can be activated artificially in vitro. Part of the complex F(0) domain. Part of the complex F(0) domain and the peripheric stalk, which acts as a stator to hold the catalytic alpha(3)beta(3) subcomplex and subunit a/ATP6 static relative to the rotary elements.</text>
</comment>
<dbReference type="GO" id="GO:0015078">
    <property type="term" value="F:proton transmembrane transporter activity"/>
    <property type="evidence" value="ECO:0007669"/>
    <property type="project" value="InterPro"/>
</dbReference>